<dbReference type="Pfam" id="PF00560">
    <property type="entry name" value="LRR_1"/>
    <property type="match status" value="1"/>
</dbReference>
<evidence type="ECO:0000313" key="6">
    <source>
        <dbReference type="EMBL" id="KAK9518925.1"/>
    </source>
</evidence>
<dbReference type="PROSITE" id="PS51450">
    <property type="entry name" value="LRR"/>
    <property type="match status" value="2"/>
</dbReference>
<name>A0AAW1EAR7_ZOAVI</name>
<dbReference type="Pfam" id="PF13855">
    <property type="entry name" value="LRR_8"/>
    <property type="match status" value="1"/>
</dbReference>
<proteinExistence type="predicted"/>
<dbReference type="SMART" id="SM00369">
    <property type="entry name" value="LRR_TYP"/>
    <property type="match status" value="5"/>
</dbReference>
<dbReference type="InterPro" id="IPR050541">
    <property type="entry name" value="LRR_TM_domain-containing"/>
</dbReference>
<evidence type="ECO:0000256" key="3">
    <source>
        <dbReference type="ARBA" id="ARBA00022737"/>
    </source>
</evidence>
<feature type="signal peptide" evidence="4">
    <location>
        <begin position="1"/>
        <end position="25"/>
    </location>
</feature>
<evidence type="ECO:0000313" key="7">
    <source>
        <dbReference type="Proteomes" id="UP001488805"/>
    </source>
</evidence>
<dbReference type="InterPro" id="IPR000483">
    <property type="entry name" value="Cys-rich_flank_reg_C"/>
</dbReference>
<feature type="domain" description="LRRCT" evidence="5">
    <location>
        <begin position="254"/>
        <end position="277"/>
    </location>
</feature>
<keyword evidence="3" id="KW-0677">Repeat</keyword>
<keyword evidence="7" id="KW-1185">Reference proteome</keyword>
<reference evidence="6 7" key="1">
    <citation type="journal article" date="2024" name="Genome Biol. Evol.">
        <title>Chromosome-level genome assembly of the viviparous eelpout Zoarces viviparus.</title>
        <authorList>
            <person name="Fuhrmann N."/>
            <person name="Brasseur M.V."/>
            <person name="Bakowski C.E."/>
            <person name="Podsiadlowski L."/>
            <person name="Prost S."/>
            <person name="Krehenwinkel H."/>
            <person name="Mayer C."/>
        </authorList>
    </citation>
    <scope>NUCLEOTIDE SEQUENCE [LARGE SCALE GENOMIC DNA]</scope>
    <source>
        <strain evidence="6">NO-MEL_2022_Ind0_liver</strain>
    </source>
</reference>
<evidence type="ECO:0000256" key="1">
    <source>
        <dbReference type="ARBA" id="ARBA00022614"/>
    </source>
</evidence>
<sequence length="314" mass="35187">MAGTPGRFLAAVLLLVSSGLHRSSTCPDSCTCPRAPLLNCSSTGLSSAPRLLRDSVAELDLSHNLLDSVSLDQPHRNLRDLWLGDNRIARLSLCVERNRGRRRLRGSRTWRGRGCESWAPALQLLSVERNQLQQLPQGLDGSESLQVLQLSFNRISTLRPGELRHLRQLKELHLQHNLISSLHPQMFQDLVQLRVLDLSFNMLTSLHPLTHLSLRNIGADVRLGGNRWQCDCSMRSLRRRMAFDGSRGLQAWSLVCASPSVLSGRNLLQLEDDDLNCFRTENGPELHRDVTVYRGSEILLSCAPQGNSHKCTIT</sequence>
<dbReference type="InterPro" id="IPR001611">
    <property type="entry name" value="Leu-rich_rpt"/>
</dbReference>
<dbReference type="PANTHER" id="PTHR24369:SF210">
    <property type="entry name" value="CHAOPTIN-RELATED"/>
    <property type="match status" value="1"/>
</dbReference>
<keyword evidence="1" id="KW-0433">Leucine-rich repeat</keyword>
<accession>A0AAW1EAR7</accession>
<keyword evidence="2 4" id="KW-0732">Signal</keyword>
<evidence type="ECO:0000256" key="2">
    <source>
        <dbReference type="ARBA" id="ARBA00022729"/>
    </source>
</evidence>
<dbReference type="GO" id="GO:0005886">
    <property type="term" value="C:plasma membrane"/>
    <property type="evidence" value="ECO:0007669"/>
    <property type="project" value="TreeGrafter"/>
</dbReference>
<organism evidence="6 7">
    <name type="scientific">Zoarces viviparus</name>
    <name type="common">Viviparous eelpout</name>
    <name type="synonym">Blennius viviparus</name>
    <dbReference type="NCBI Taxonomy" id="48416"/>
    <lineage>
        <taxon>Eukaryota</taxon>
        <taxon>Metazoa</taxon>
        <taxon>Chordata</taxon>
        <taxon>Craniata</taxon>
        <taxon>Vertebrata</taxon>
        <taxon>Euteleostomi</taxon>
        <taxon>Actinopterygii</taxon>
        <taxon>Neopterygii</taxon>
        <taxon>Teleostei</taxon>
        <taxon>Neoteleostei</taxon>
        <taxon>Acanthomorphata</taxon>
        <taxon>Eupercaria</taxon>
        <taxon>Perciformes</taxon>
        <taxon>Cottioidei</taxon>
        <taxon>Zoarcales</taxon>
        <taxon>Zoarcidae</taxon>
        <taxon>Zoarcinae</taxon>
        <taxon>Zoarces</taxon>
    </lineage>
</organism>
<dbReference type="EMBL" id="JBCEZU010000434">
    <property type="protein sequence ID" value="KAK9518925.1"/>
    <property type="molecule type" value="Genomic_DNA"/>
</dbReference>
<dbReference type="Proteomes" id="UP001488805">
    <property type="component" value="Unassembled WGS sequence"/>
</dbReference>
<dbReference type="SUPFAM" id="SSF52058">
    <property type="entry name" value="L domain-like"/>
    <property type="match status" value="1"/>
</dbReference>
<gene>
    <name evidence="6" type="ORF">VZT92_021691</name>
</gene>
<comment type="caution">
    <text evidence="6">The sequence shown here is derived from an EMBL/GenBank/DDBJ whole genome shotgun (WGS) entry which is preliminary data.</text>
</comment>
<dbReference type="InterPro" id="IPR003591">
    <property type="entry name" value="Leu-rich_rpt_typical-subtyp"/>
</dbReference>
<feature type="chain" id="PRO_5043855853" description="LRRCT domain-containing protein" evidence="4">
    <location>
        <begin position="26"/>
        <end position="314"/>
    </location>
</feature>
<dbReference type="PANTHER" id="PTHR24369">
    <property type="entry name" value="ANTIGEN BSP, PUTATIVE-RELATED"/>
    <property type="match status" value="1"/>
</dbReference>
<dbReference type="Gene3D" id="3.80.10.10">
    <property type="entry name" value="Ribonuclease Inhibitor"/>
    <property type="match status" value="2"/>
</dbReference>
<evidence type="ECO:0000256" key="4">
    <source>
        <dbReference type="SAM" id="SignalP"/>
    </source>
</evidence>
<dbReference type="InterPro" id="IPR032675">
    <property type="entry name" value="LRR_dom_sf"/>
</dbReference>
<dbReference type="AlphaFoldDB" id="A0AAW1EAR7"/>
<dbReference type="Pfam" id="PF01463">
    <property type="entry name" value="LRRCT"/>
    <property type="match status" value="1"/>
</dbReference>
<evidence type="ECO:0000259" key="5">
    <source>
        <dbReference type="Pfam" id="PF01463"/>
    </source>
</evidence>
<protein>
    <recommendedName>
        <fullName evidence="5">LRRCT domain-containing protein</fullName>
    </recommendedName>
</protein>